<name>A0A1I8ABY0_9BILA</name>
<keyword evidence="1" id="KW-1185">Reference proteome</keyword>
<proteinExistence type="predicted"/>
<reference evidence="2" key="1">
    <citation type="submission" date="2016-11" db="UniProtKB">
        <authorList>
            <consortium name="WormBaseParasite"/>
        </authorList>
    </citation>
    <scope>IDENTIFICATION</scope>
</reference>
<evidence type="ECO:0000313" key="1">
    <source>
        <dbReference type="Proteomes" id="UP000095287"/>
    </source>
</evidence>
<sequence length="219" mass="25545">INEAWVNFACSLKRLGTVVILKKLDNEAIRRFQKLVVGRKLSRIMVHEEACRGGITKMLKTVFCQDQFEHLRITNSEPWKGTAVRQLLHFWAENSRDKLRGKHFSLNGNCRKGVAQLEEFLISRASASLDRILNVEICSKEECDFIDKYYRHRMMICLKPSCVYKFEEGEGDQRRRLYISFECAKKGERRSGRYVPVNHRGCNAIKSMRDTSLLHILFA</sequence>
<dbReference type="WBParaSite" id="L893_g3877.t1">
    <property type="protein sequence ID" value="L893_g3877.t1"/>
    <property type="gene ID" value="L893_g3877"/>
</dbReference>
<protein>
    <submittedName>
        <fullName evidence="2">RNAse_Pc domain-containing protein</fullName>
    </submittedName>
</protein>
<dbReference type="AlphaFoldDB" id="A0A1I8ABY0"/>
<dbReference type="Proteomes" id="UP000095287">
    <property type="component" value="Unplaced"/>
</dbReference>
<accession>A0A1I8ABY0</accession>
<evidence type="ECO:0000313" key="2">
    <source>
        <dbReference type="WBParaSite" id="L893_g3877.t1"/>
    </source>
</evidence>
<organism evidence="1 2">
    <name type="scientific">Steinernema glaseri</name>
    <dbReference type="NCBI Taxonomy" id="37863"/>
    <lineage>
        <taxon>Eukaryota</taxon>
        <taxon>Metazoa</taxon>
        <taxon>Ecdysozoa</taxon>
        <taxon>Nematoda</taxon>
        <taxon>Chromadorea</taxon>
        <taxon>Rhabditida</taxon>
        <taxon>Tylenchina</taxon>
        <taxon>Panagrolaimomorpha</taxon>
        <taxon>Strongyloidoidea</taxon>
        <taxon>Steinernematidae</taxon>
        <taxon>Steinernema</taxon>
    </lineage>
</organism>